<dbReference type="PANTHER" id="PTHR45782:SF4">
    <property type="entry name" value="MITOCHONDRIAL RIBOSOME-ASSOCIATED GTPASE 1"/>
    <property type="match status" value="1"/>
</dbReference>
<gene>
    <name evidence="13" type="primary">ylqF</name>
    <name evidence="12" type="ORF">EP57_07555</name>
    <name evidence="14" type="ORF">HB759_04195</name>
    <name evidence="13" type="ORF">HB811_03870</name>
    <name evidence="18" type="ORF">HBP98_09640</name>
    <name evidence="16" type="ORF">HCB26_05940</name>
    <name evidence="17" type="ORF">HCB27_08345</name>
    <name evidence="15" type="ORF">HCI99_05995</name>
</gene>
<dbReference type="PANTHER" id="PTHR45782">
    <property type="entry name" value="MITOCHONDRIAL RIBOSOME-ASSOCIATED GTPASE 1"/>
    <property type="match status" value="1"/>
</dbReference>
<dbReference type="EMBL" id="JNFA01000019">
    <property type="protein sequence ID" value="KGL41689.1"/>
    <property type="molecule type" value="Genomic_DNA"/>
</dbReference>
<dbReference type="AlphaFoldDB" id="A0A099W7H9"/>
<evidence type="ECO:0000256" key="1">
    <source>
        <dbReference type="ARBA" id="ARBA00004496"/>
    </source>
</evidence>
<evidence type="ECO:0000313" key="18">
    <source>
        <dbReference type="EMBL" id="MBC2372261.1"/>
    </source>
</evidence>
<dbReference type="GO" id="GO:0005525">
    <property type="term" value="F:GTP binding"/>
    <property type="evidence" value="ECO:0007669"/>
    <property type="project" value="UniProtKB-KW"/>
</dbReference>
<dbReference type="GO" id="GO:0042254">
    <property type="term" value="P:ribosome biogenesis"/>
    <property type="evidence" value="ECO:0007669"/>
    <property type="project" value="UniProtKB-KW"/>
</dbReference>
<dbReference type="PROSITE" id="PS51721">
    <property type="entry name" value="G_CP"/>
    <property type="match status" value="1"/>
</dbReference>
<dbReference type="GO" id="GO:0003723">
    <property type="term" value="F:RNA binding"/>
    <property type="evidence" value="ECO:0007669"/>
    <property type="project" value="UniProtKB-KW"/>
</dbReference>
<dbReference type="PIRSF" id="PIRSF006230">
    <property type="entry name" value="MG442"/>
    <property type="match status" value="1"/>
</dbReference>
<dbReference type="EMBL" id="JAARYD010000004">
    <property type="protein sequence ID" value="MBC2176623.1"/>
    <property type="molecule type" value="Genomic_DNA"/>
</dbReference>
<dbReference type="InterPro" id="IPR030378">
    <property type="entry name" value="G_CP_dom"/>
</dbReference>
<sequence length="298" mass="34011">MTIQWFPGHMAKARREVTEKLKLVDVIFELVDARIPYSSSNPMLEEIIHQKKRVIILNKADTADEKVTQEWIEHFADRGLPAVAVNAQEGKGMHKIERAAEALMAEKFERQRSRGMKPRAIRAMILGIPNVGKSTLINRLVKKNIAKTGNKPGVTKAQQWIKVGKTLELLDTPGILWPKFEDQRVGYKLALTGAIKDDLLHMEEVAGFGLRFLEEHYPEKLQNWLQIENLPEDITEILALVAERRGIFDRYRDPDYSRAAELLVREMRQEKMGRVSFDFPSDLLAVEDDADGGNNSEN</sequence>
<evidence type="ECO:0000313" key="22">
    <source>
        <dbReference type="Proteomes" id="UP000533953"/>
    </source>
</evidence>
<dbReference type="EMBL" id="JAAROV010000001">
    <property type="protein sequence ID" value="MBC1315903.1"/>
    <property type="molecule type" value="Genomic_DNA"/>
</dbReference>
<dbReference type="GO" id="GO:0003924">
    <property type="term" value="F:GTPase activity"/>
    <property type="evidence" value="ECO:0007669"/>
    <property type="project" value="TreeGrafter"/>
</dbReference>
<evidence type="ECO:0000313" key="16">
    <source>
        <dbReference type="EMBL" id="MBC2166107.1"/>
    </source>
</evidence>
<evidence type="ECO:0000313" key="17">
    <source>
        <dbReference type="EMBL" id="MBC2176623.1"/>
    </source>
</evidence>
<dbReference type="EMBL" id="JAAROL010000001">
    <property type="protein sequence ID" value="MBC1331144.1"/>
    <property type="molecule type" value="Genomic_DNA"/>
</dbReference>
<dbReference type="InterPro" id="IPR027417">
    <property type="entry name" value="P-loop_NTPase"/>
</dbReference>
<evidence type="ECO:0000313" key="19">
    <source>
        <dbReference type="Proteomes" id="UP000029844"/>
    </source>
</evidence>
<accession>A0A099W7H9</accession>
<evidence type="ECO:0000256" key="3">
    <source>
        <dbReference type="ARBA" id="ARBA00022490"/>
    </source>
</evidence>
<reference evidence="12 19" key="1">
    <citation type="submission" date="2014-05" db="EMBL/GenBank/DDBJ databases">
        <title>Novel Listeriaceae from food processing environments.</title>
        <authorList>
            <person name="den Bakker H.C."/>
        </authorList>
    </citation>
    <scope>NUCLEOTIDE SEQUENCE [LARGE SCALE GENOMIC DNA]</scope>
    <source>
        <strain evidence="12 19">FSL A5-0281</strain>
    </source>
</reference>
<feature type="binding site" evidence="10">
    <location>
        <position position="174"/>
    </location>
    <ligand>
        <name>GTP</name>
        <dbReference type="ChEBI" id="CHEBI:37565"/>
    </ligand>
</feature>
<evidence type="ECO:0000259" key="11">
    <source>
        <dbReference type="PROSITE" id="PS51721"/>
    </source>
</evidence>
<comment type="caution">
    <text evidence="12">The sequence shown here is derived from an EMBL/GenBank/DDBJ whole genome shotgun (WGS) entry which is preliminary data.</text>
</comment>
<dbReference type="Proteomes" id="UP000533953">
    <property type="component" value="Unassembled WGS sequence"/>
</dbReference>
<keyword evidence="19" id="KW-1185">Reference proteome</keyword>
<dbReference type="Gene3D" id="1.10.1580.10">
    <property type="match status" value="1"/>
</dbReference>
<evidence type="ECO:0000256" key="4">
    <source>
        <dbReference type="ARBA" id="ARBA00022517"/>
    </source>
</evidence>
<dbReference type="Pfam" id="PF01926">
    <property type="entry name" value="MMR_HSR1"/>
    <property type="match status" value="1"/>
</dbReference>
<organism evidence="12 19">
    <name type="scientific">Listeria booriae</name>
    <dbReference type="NCBI Taxonomy" id="1552123"/>
    <lineage>
        <taxon>Bacteria</taxon>
        <taxon>Bacillati</taxon>
        <taxon>Bacillota</taxon>
        <taxon>Bacilli</taxon>
        <taxon>Bacillales</taxon>
        <taxon>Listeriaceae</taxon>
        <taxon>Listeria</taxon>
    </lineage>
</organism>
<keyword evidence="7" id="KW-0694">RNA-binding</keyword>
<reference evidence="20 21" key="2">
    <citation type="submission" date="2020-03" db="EMBL/GenBank/DDBJ databases">
        <title>Soil Listeria distribution.</title>
        <authorList>
            <person name="Liao J."/>
            <person name="Wiedmann M."/>
        </authorList>
    </citation>
    <scope>NUCLEOTIDE SEQUENCE [LARGE SCALE GENOMIC DNA]</scope>
    <source>
        <strain evidence="16 20">FSL L7-0245</strain>
        <strain evidence="17 23">FSL L7-0259</strain>
        <strain evidence="15 22">FSL L7-1547</strain>
        <strain evidence="13 24">FSL L7-1816</strain>
        <strain evidence="14 21">FSL L7-1833</strain>
        <strain evidence="18 25">FSL L7-1850</strain>
    </source>
</reference>
<dbReference type="GO" id="GO:0005737">
    <property type="term" value="C:cytoplasm"/>
    <property type="evidence" value="ECO:0007669"/>
    <property type="project" value="UniProtKB-SubCell"/>
</dbReference>
<name>A0A099W7H9_9LIST</name>
<dbReference type="FunFam" id="3.40.50.300:FF:000590">
    <property type="entry name" value="Ribosome biogenesis GTPase A"/>
    <property type="match status" value="1"/>
</dbReference>
<dbReference type="PRINTS" id="PR00326">
    <property type="entry name" value="GTP1OBG"/>
</dbReference>
<dbReference type="Proteomes" id="UP000029844">
    <property type="component" value="Unassembled WGS sequence"/>
</dbReference>
<dbReference type="eggNOG" id="COG1161">
    <property type="taxonomic scope" value="Bacteria"/>
</dbReference>
<keyword evidence="6" id="KW-0378">Hydrolase</keyword>
<evidence type="ECO:0000313" key="21">
    <source>
        <dbReference type="Proteomes" id="UP000532866"/>
    </source>
</evidence>
<evidence type="ECO:0000313" key="23">
    <source>
        <dbReference type="Proteomes" id="UP000541735"/>
    </source>
</evidence>
<feature type="binding site" evidence="10">
    <location>
        <begin position="130"/>
        <end position="135"/>
    </location>
    <ligand>
        <name>GTP</name>
        <dbReference type="ChEBI" id="CHEBI:37565"/>
    </ligand>
</feature>
<dbReference type="GeneID" id="58717232"/>
<keyword evidence="8 9" id="KW-0342">GTP-binding</keyword>
<proteinExistence type="inferred from homology"/>
<dbReference type="EMBL" id="JAASTX010000006">
    <property type="protein sequence ID" value="MBC1491373.1"/>
    <property type="molecule type" value="Genomic_DNA"/>
</dbReference>
<dbReference type="Proteomes" id="UP000543379">
    <property type="component" value="Unassembled WGS sequence"/>
</dbReference>
<dbReference type="InterPro" id="IPR016478">
    <property type="entry name" value="GTPase_MTG1"/>
</dbReference>
<dbReference type="Proteomes" id="UP000541735">
    <property type="component" value="Unassembled WGS sequence"/>
</dbReference>
<evidence type="ECO:0000256" key="10">
    <source>
        <dbReference type="PIRSR" id="PIRSR006230-1"/>
    </source>
</evidence>
<keyword evidence="5 9" id="KW-0547">Nucleotide-binding</keyword>
<dbReference type="InterPro" id="IPR006073">
    <property type="entry name" value="GTP-bd"/>
</dbReference>
<dbReference type="OrthoDB" id="9779790at2"/>
<dbReference type="EMBL" id="JAARYH010000002">
    <property type="protein sequence ID" value="MBC2166107.1"/>
    <property type="molecule type" value="Genomic_DNA"/>
</dbReference>
<evidence type="ECO:0000313" key="24">
    <source>
        <dbReference type="Proteomes" id="UP000543379"/>
    </source>
</evidence>
<dbReference type="STRING" id="1552123.EP57_07555"/>
<evidence type="ECO:0000313" key="13">
    <source>
        <dbReference type="EMBL" id="MBC1315903.1"/>
    </source>
</evidence>
<dbReference type="FunFam" id="1.10.1580.10:FF:000003">
    <property type="entry name" value="Ribosome biogenesis GTPase A"/>
    <property type="match status" value="1"/>
</dbReference>
<dbReference type="SUPFAM" id="SSF52540">
    <property type="entry name" value="P-loop containing nucleoside triphosphate hydrolases"/>
    <property type="match status" value="1"/>
</dbReference>
<evidence type="ECO:0000313" key="20">
    <source>
        <dbReference type="Proteomes" id="UP000519573"/>
    </source>
</evidence>
<evidence type="ECO:0000256" key="8">
    <source>
        <dbReference type="ARBA" id="ARBA00023134"/>
    </source>
</evidence>
<evidence type="ECO:0000313" key="15">
    <source>
        <dbReference type="EMBL" id="MBC1491373.1"/>
    </source>
</evidence>
<protein>
    <recommendedName>
        <fullName evidence="2 9">Ribosome biogenesis GTPase A</fullName>
    </recommendedName>
</protein>
<comment type="subcellular location">
    <subcellularLocation>
        <location evidence="1 9">Cytoplasm</location>
    </subcellularLocation>
</comment>
<dbReference type="Gene3D" id="3.40.50.300">
    <property type="entry name" value="P-loop containing nucleotide triphosphate hydrolases"/>
    <property type="match status" value="1"/>
</dbReference>
<feature type="binding site" evidence="10">
    <location>
        <begin position="58"/>
        <end position="61"/>
    </location>
    <ligand>
        <name>GTP</name>
        <dbReference type="ChEBI" id="CHEBI:37565"/>
    </ligand>
</feature>
<dbReference type="Proteomes" id="UP000532866">
    <property type="component" value="Unassembled WGS sequence"/>
</dbReference>
<dbReference type="RefSeq" id="WP_036085528.1">
    <property type="nucleotide sequence ID" value="NZ_CBCSHQ010000005.1"/>
</dbReference>
<evidence type="ECO:0000313" key="12">
    <source>
        <dbReference type="EMBL" id="KGL41689.1"/>
    </source>
</evidence>
<dbReference type="CDD" id="cd01856">
    <property type="entry name" value="YlqF"/>
    <property type="match status" value="1"/>
</dbReference>
<dbReference type="EMBL" id="JAARMV010000002">
    <property type="protein sequence ID" value="MBC2372261.1"/>
    <property type="molecule type" value="Genomic_DNA"/>
</dbReference>
<comment type="function">
    <text evidence="9">Required for a late step of 50S ribosomal subunit assembly. Has GTPase activity.</text>
</comment>
<dbReference type="InterPro" id="IPR019991">
    <property type="entry name" value="GTP-bd_ribosome_bgen"/>
</dbReference>
<dbReference type="InterPro" id="IPR023179">
    <property type="entry name" value="GTP-bd_ortho_bundle_sf"/>
</dbReference>
<dbReference type="Proteomes" id="UP000519573">
    <property type="component" value="Unassembled WGS sequence"/>
</dbReference>
<evidence type="ECO:0000256" key="5">
    <source>
        <dbReference type="ARBA" id="ARBA00022741"/>
    </source>
</evidence>
<keyword evidence="4" id="KW-0690">Ribosome biogenesis</keyword>
<evidence type="ECO:0000256" key="6">
    <source>
        <dbReference type="ARBA" id="ARBA00022801"/>
    </source>
</evidence>
<dbReference type="GO" id="GO:0006412">
    <property type="term" value="P:translation"/>
    <property type="evidence" value="ECO:0007669"/>
    <property type="project" value="TreeGrafter"/>
</dbReference>
<keyword evidence="3 9" id="KW-0963">Cytoplasm</keyword>
<evidence type="ECO:0000256" key="7">
    <source>
        <dbReference type="ARBA" id="ARBA00022884"/>
    </source>
</evidence>
<dbReference type="NCBIfam" id="TIGR03596">
    <property type="entry name" value="GTPase_YlqF"/>
    <property type="match status" value="1"/>
</dbReference>
<evidence type="ECO:0000256" key="9">
    <source>
        <dbReference type="PIRNR" id="PIRNR006230"/>
    </source>
</evidence>
<evidence type="ECO:0000256" key="2">
    <source>
        <dbReference type="ARBA" id="ARBA00014898"/>
    </source>
</evidence>
<evidence type="ECO:0000313" key="25">
    <source>
        <dbReference type="Proteomes" id="UP000546244"/>
    </source>
</evidence>
<feature type="domain" description="CP-type G" evidence="11">
    <location>
        <begin position="14"/>
        <end position="178"/>
    </location>
</feature>
<comment type="similarity">
    <text evidence="9">Belongs to the TRAFAC class YlqF/YawG GTPase family. MTG1 subfamily.</text>
</comment>
<evidence type="ECO:0000313" key="14">
    <source>
        <dbReference type="EMBL" id="MBC1331144.1"/>
    </source>
</evidence>
<dbReference type="Proteomes" id="UP000546244">
    <property type="component" value="Unassembled WGS sequence"/>
</dbReference>